<evidence type="ECO:0000313" key="1">
    <source>
        <dbReference type="EMBL" id="KAI5668689.1"/>
    </source>
</evidence>
<name>A0ACC0B7R0_CATRO</name>
<sequence length="158" mass="18348">MSFMEGNLRTKTKKLVKGLAKAEPLWLKAMEQAPPATFPRAEGKVKPISLSEDFYIQKFYKKISRFDSLPARIFGLRVLDLKEQAGSAKKKQWLLPIKAAYRRLKQIAKLQGKKPPPNPYPEYIHDHFHNLEIHEIVKKMKKENAAWMQDQTRGFGGW</sequence>
<dbReference type="Proteomes" id="UP001060085">
    <property type="component" value="Linkage Group LG04"/>
</dbReference>
<organism evidence="1 2">
    <name type="scientific">Catharanthus roseus</name>
    <name type="common">Madagascar periwinkle</name>
    <name type="synonym">Vinca rosea</name>
    <dbReference type="NCBI Taxonomy" id="4058"/>
    <lineage>
        <taxon>Eukaryota</taxon>
        <taxon>Viridiplantae</taxon>
        <taxon>Streptophyta</taxon>
        <taxon>Embryophyta</taxon>
        <taxon>Tracheophyta</taxon>
        <taxon>Spermatophyta</taxon>
        <taxon>Magnoliopsida</taxon>
        <taxon>eudicotyledons</taxon>
        <taxon>Gunneridae</taxon>
        <taxon>Pentapetalae</taxon>
        <taxon>asterids</taxon>
        <taxon>lamiids</taxon>
        <taxon>Gentianales</taxon>
        <taxon>Apocynaceae</taxon>
        <taxon>Rauvolfioideae</taxon>
        <taxon>Vinceae</taxon>
        <taxon>Catharanthinae</taxon>
        <taxon>Catharanthus</taxon>
    </lineage>
</organism>
<dbReference type="EMBL" id="CM044704">
    <property type="protein sequence ID" value="KAI5668689.1"/>
    <property type="molecule type" value="Genomic_DNA"/>
</dbReference>
<comment type="caution">
    <text evidence="1">The sequence shown here is derived from an EMBL/GenBank/DDBJ whole genome shotgun (WGS) entry which is preliminary data.</text>
</comment>
<reference evidence="2" key="1">
    <citation type="journal article" date="2023" name="Nat. Plants">
        <title>Single-cell RNA sequencing provides a high-resolution roadmap for understanding the multicellular compartmentation of specialized metabolism.</title>
        <authorList>
            <person name="Sun S."/>
            <person name="Shen X."/>
            <person name="Li Y."/>
            <person name="Li Y."/>
            <person name="Wang S."/>
            <person name="Li R."/>
            <person name="Zhang H."/>
            <person name="Shen G."/>
            <person name="Guo B."/>
            <person name="Wei J."/>
            <person name="Xu J."/>
            <person name="St-Pierre B."/>
            <person name="Chen S."/>
            <person name="Sun C."/>
        </authorList>
    </citation>
    <scope>NUCLEOTIDE SEQUENCE [LARGE SCALE GENOMIC DNA]</scope>
</reference>
<keyword evidence="2" id="KW-1185">Reference proteome</keyword>
<gene>
    <name evidence="1" type="ORF">M9H77_18542</name>
</gene>
<protein>
    <submittedName>
        <fullName evidence="1">Uncharacterized protein</fullName>
    </submittedName>
</protein>
<evidence type="ECO:0000313" key="2">
    <source>
        <dbReference type="Proteomes" id="UP001060085"/>
    </source>
</evidence>
<accession>A0ACC0B7R0</accession>
<proteinExistence type="predicted"/>